<dbReference type="EMBL" id="MU150423">
    <property type="protein sequence ID" value="KAF9456480.1"/>
    <property type="molecule type" value="Genomic_DNA"/>
</dbReference>
<proteinExistence type="predicted"/>
<dbReference type="Proteomes" id="UP000807353">
    <property type="component" value="Unassembled WGS sequence"/>
</dbReference>
<accession>A0A9P5XTB8</accession>
<reference evidence="1" key="1">
    <citation type="submission" date="2020-11" db="EMBL/GenBank/DDBJ databases">
        <authorList>
            <consortium name="DOE Joint Genome Institute"/>
            <person name="Ahrendt S."/>
            <person name="Riley R."/>
            <person name="Andreopoulos W."/>
            <person name="Labutti K."/>
            <person name="Pangilinan J."/>
            <person name="Ruiz-Duenas F.J."/>
            <person name="Barrasa J.M."/>
            <person name="Sanchez-Garcia M."/>
            <person name="Camarero S."/>
            <person name="Miyauchi S."/>
            <person name="Serrano A."/>
            <person name="Linde D."/>
            <person name="Babiker R."/>
            <person name="Drula E."/>
            <person name="Ayuso-Fernandez I."/>
            <person name="Pacheco R."/>
            <person name="Padilla G."/>
            <person name="Ferreira P."/>
            <person name="Barriuso J."/>
            <person name="Kellner H."/>
            <person name="Castanera R."/>
            <person name="Alfaro M."/>
            <person name="Ramirez L."/>
            <person name="Pisabarro A.G."/>
            <person name="Kuo A."/>
            <person name="Tritt A."/>
            <person name="Lipzen A."/>
            <person name="He G."/>
            <person name="Yan M."/>
            <person name="Ng V."/>
            <person name="Cullen D."/>
            <person name="Martin F."/>
            <person name="Rosso M.-N."/>
            <person name="Henrissat B."/>
            <person name="Hibbett D."/>
            <person name="Martinez A.T."/>
            <person name="Grigoriev I.V."/>
        </authorList>
    </citation>
    <scope>NUCLEOTIDE SEQUENCE</scope>
    <source>
        <strain evidence="1">CBS 247.69</strain>
    </source>
</reference>
<protein>
    <submittedName>
        <fullName evidence="1">Uncharacterized protein</fullName>
    </submittedName>
</protein>
<evidence type="ECO:0000313" key="2">
    <source>
        <dbReference type="Proteomes" id="UP000807353"/>
    </source>
</evidence>
<name>A0A9P5XTB8_9AGAR</name>
<comment type="caution">
    <text evidence="1">The sequence shown here is derived from an EMBL/GenBank/DDBJ whole genome shotgun (WGS) entry which is preliminary data.</text>
</comment>
<gene>
    <name evidence="1" type="ORF">BDZ94DRAFT_1275529</name>
</gene>
<keyword evidence="2" id="KW-1185">Reference proteome</keyword>
<feature type="non-terminal residue" evidence="1">
    <location>
        <position position="91"/>
    </location>
</feature>
<dbReference type="AlphaFoldDB" id="A0A9P5XTB8"/>
<organism evidence="1 2">
    <name type="scientific">Collybia nuda</name>
    <dbReference type="NCBI Taxonomy" id="64659"/>
    <lineage>
        <taxon>Eukaryota</taxon>
        <taxon>Fungi</taxon>
        <taxon>Dikarya</taxon>
        <taxon>Basidiomycota</taxon>
        <taxon>Agaricomycotina</taxon>
        <taxon>Agaricomycetes</taxon>
        <taxon>Agaricomycetidae</taxon>
        <taxon>Agaricales</taxon>
        <taxon>Tricholomatineae</taxon>
        <taxon>Clitocybaceae</taxon>
        <taxon>Collybia</taxon>
    </lineage>
</organism>
<sequence>MYHHNSARLWRDCCGFILGTIQSAIIYIVHHRTYFHYGMTYLNILVAHDPKRRDPLYFQGKVAFGAPMIGQMVKVVARQNSKTHRPCLLPL</sequence>
<evidence type="ECO:0000313" key="1">
    <source>
        <dbReference type="EMBL" id="KAF9456480.1"/>
    </source>
</evidence>